<comment type="caution">
    <text evidence="2">The sequence shown here is derived from an EMBL/GenBank/DDBJ whole genome shotgun (WGS) entry which is preliminary data.</text>
</comment>
<dbReference type="RefSeq" id="WP_123930337.1">
    <property type="nucleotide sequence ID" value="NZ_JBPSDP010000007.1"/>
</dbReference>
<dbReference type="OrthoDB" id="4570424at2"/>
<accession>A0A3N4GFD0</accession>
<reference evidence="2 3" key="1">
    <citation type="submission" date="2018-11" db="EMBL/GenBank/DDBJ databases">
        <title>Draft genome sequence of Gordonia sp. RS15-1S isolated from rice stems.</title>
        <authorList>
            <person name="Muangham S."/>
        </authorList>
    </citation>
    <scope>NUCLEOTIDE SEQUENCE [LARGE SCALE GENOMIC DNA]</scope>
    <source>
        <strain evidence="2 3">RS15-1S</strain>
    </source>
</reference>
<gene>
    <name evidence="2" type="ORF">EF294_11675</name>
</gene>
<evidence type="ECO:0000313" key="3">
    <source>
        <dbReference type="Proteomes" id="UP000267536"/>
    </source>
</evidence>
<evidence type="ECO:0000313" key="2">
    <source>
        <dbReference type="EMBL" id="RPA60087.1"/>
    </source>
</evidence>
<organism evidence="2 3">
    <name type="scientific">Gordonia oryzae</name>
    <dbReference type="NCBI Taxonomy" id="2487349"/>
    <lineage>
        <taxon>Bacteria</taxon>
        <taxon>Bacillati</taxon>
        <taxon>Actinomycetota</taxon>
        <taxon>Actinomycetes</taxon>
        <taxon>Mycobacteriales</taxon>
        <taxon>Gordoniaceae</taxon>
        <taxon>Gordonia</taxon>
    </lineage>
</organism>
<feature type="transmembrane region" description="Helical" evidence="1">
    <location>
        <begin position="45"/>
        <end position="66"/>
    </location>
</feature>
<name>A0A3N4GFD0_9ACTN</name>
<keyword evidence="3" id="KW-1185">Reference proteome</keyword>
<keyword evidence="1" id="KW-1133">Transmembrane helix</keyword>
<evidence type="ECO:0000256" key="1">
    <source>
        <dbReference type="SAM" id="Phobius"/>
    </source>
</evidence>
<sequence length="73" mass="7504">MTPGAGESSTSRLLPLAGVVFVIGLLAIVALFLTPVADHGETAPTAVYLLTMCAPLGFLMGVIYALRSGRGTR</sequence>
<dbReference type="Proteomes" id="UP000267536">
    <property type="component" value="Unassembled WGS sequence"/>
</dbReference>
<feature type="transmembrane region" description="Helical" evidence="1">
    <location>
        <begin position="12"/>
        <end position="33"/>
    </location>
</feature>
<protein>
    <submittedName>
        <fullName evidence="2">Uncharacterized protein</fullName>
    </submittedName>
</protein>
<dbReference type="AlphaFoldDB" id="A0A3N4GFD0"/>
<proteinExistence type="predicted"/>
<dbReference type="EMBL" id="RKMH01000008">
    <property type="protein sequence ID" value="RPA60087.1"/>
    <property type="molecule type" value="Genomic_DNA"/>
</dbReference>
<keyword evidence="1" id="KW-0812">Transmembrane</keyword>
<keyword evidence="1" id="KW-0472">Membrane</keyword>